<dbReference type="RefSeq" id="XP_042934967.1">
    <property type="nucleotide sequence ID" value="XM_043079033.1"/>
</dbReference>
<dbReference type="GeneID" id="66059597"/>
<accession>A0A4E9FDQ2</accession>
<dbReference type="CTD" id="66059597"/>
<organism evidence="1">
    <name type="scientific">Brugia malayi</name>
    <name type="common">Filarial nematode worm</name>
    <dbReference type="NCBI Taxonomy" id="6279"/>
    <lineage>
        <taxon>Eukaryota</taxon>
        <taxon>Metazoa</taxon>
        <taxon>Ecdysozoa</taxon>
        <taxon>Nematoda</taxon>
        <taxon>Chromadorea</taxon>
        <taxon>Rhabditida</taxon>
        <taxon>Spirurina</taxon>
        <taxon>Spiruromorpha</taxon>
        <taxon>Filarioidea</taxon>
        <taxon>Onchocercidae</taxon>
        <taxon>Brugia</taxon>
    </lineage>
</organism>
<dbReference type="AlphaFoldDB" id="A0A0J9XNM1"/>
<evidence type="ECO:0000313" key="5">
    <source>
        <dbReference type="WormBase" id="Bm263"/>
    </source>
</evidence>
<sequence length="38" mass="4540">MSLSILISNSYSIYAYFEDYYTVVCAKLMEKYRNMNKS</sequence>
<evidence type="ECO:0000313" key="2">
    <source>
        <dbReference type="EMBL" id="VIO94426.1"/>
    </source>
</evidence>
<proteinExistence type="predicted"/>
<reference evidence="1" key="2">
    <citation type="submission" date="2012-12" db="EMBL/GenBank/DDBJ databases">
        <authorList>
            <person name="Gao Y.W."/>
            <person name="Fan S.T."/>
            <person name="Sun H.T."/>
            <person name="Wang Z."/>
            <person name="Gao X.L."/>
            <person name="Li Y.G."/>
            <person name="Wang T.C."/>
            <person name="Zhang K."/>
            <person name="Xu W.W."/>
            <person name="Yu Z.J."/>
            <person name="Xia X.Z."/>
        </authorList>
    </citation>
    <scope>NUCLEOTIDE SEQUENCE</scope>
    <source>
        <strain evidence="1">FR3</strain>
    </source>
</reference>
<name>A0A0J9XNM1_BRUMA</name>
<dbReference type="Proteomes" id="UP000006672">
    <property type="component" value="Unassembled WGS sequence"/>
</dbReference>
<dbReference type="KEGG" id="bmy:BM_BM263"/>
<keyword evidence="3" id="KW-1185">Reference proteome</keyword>
<evidence type="ECO:0000313" key="4">
    <source>
        <dbReference type="WBParaSite" id="Bm263.1"/>
    </source>
</evidence>
<reference evidence="2" key="3">
    <citation type="submission" date="2019-04" db="EMBL/GenBank/DDBJ databases">
        <authorList>
            <person name="Howe K."/>
            <person name="Paulini M."/>
            <person name="Williams G."/>
        </authorList>
    </citation>
    <scope>NUCLEOTIDE SEQUENCE [LARGE SCALE GENOMIC DNA]</scope>
    <source>
        <strain evidence="2">FR3</strain>
    </source>
</reference>
<reference evidence="4" key="4">
    <citation type="submission" date="2019-12" db="UniProtKB">
        <authorList>
            <consortium name="WormBaseParasite"/>
        </authorList>
    </citation>
    <scope>IDENTIFICATION</scope>
</reference>
<dbReference type="WBParaSite" id="Bm263.1">
    <property type="protein sequence ID" value="Bm263.1"/>
    <property type="gene ID" value="WBGene00220524"/>
</dbReference>
<dbReference type="WormBase" id="Bm263">
    <property type="protein sequence ID" value="BM35612"/>
    <property type="gene ID" value="WBGene00220524"/>
</dbReference>
<evidence type="ECO:0000313" key="1">
    <source>
        <dbReference type="EMBL" id="CDP92287.1"/>
    </source>
</evidence>
<dbReference type="EMBL" id="CAAKNF010000193">
    <property type="protein sequence ID" value="VIO94426.1"/>
    <property type="molecule type" value="Genomic_DNA"/>
</dbReference>
<accession>A0A0J9XNM1</accession>
<gene>
    <name evidence="1 4 5" type="ORF">Bm263</name>
    <name evidence="2" type="ORF">BM_BM263</name>
    <name evidence="1" type="ORF">BM_Bm263</name>
</gene>
<protein>
    <submittedName>
        <fullName evidence="1 4">Bm263</fullName>
    </submittedName>
</protein>
<reference evidence="1 3" key="1">
    <citation type="journal article" date="2007" name="Science">
        <title>Draft genome of the filarial nematode parasite Brugia malayi.</title>
        <authorList>
            <person name="Ghedin E."/>
            <person name="Wang S."/>
            <person name="Spiro D."/>
            <person name="Caler E."/>
            <person name="Zhao Q."/>
            <person name="Crabtree J."/>
            <person name="Allen J.E."/>
            <person name="Delcher A.L."/>
            <person name="Guiliano D.B."/>
            <person name="Miranda-Saavedra D."/>
            <person name="Angiuoli S.V."/>
            <person name="Creasy T."/>
            <person name="Amedeo P."/>
            <person name="Haas B."/>
            <person name="El-Sayed N.M."/>
            <person name="Wortman J.R."/>
            <person name="Feldblyum T."/>
            <person name="Tallon L."/>
            <person name="Schatz M."/>
            <person name="Shumway M."/>
            <person name="Koo H."/>
            <person name="Salzberg S.L."/>
            <person name="Schobel S."/>
            <person name="Pertea M."/>
            <person name="Pop M."/>
            <person name="White O."/>
            <person name="Barton G.J."/>
            <person name="Carlow C.K."/>
            <person name="Crawford M.J."/>
            <person name="Daub J."/>
            <person name="Dimmic M.W."/>
            <person name="Estes C.F."/>
            <person name="Foster J.M."/>
            <person name="Ganatra M."/>
            <person name="Gregory W.F."/>
            <person name="Johnson N.M."/>
            <person name="Jin J."/>
            <person name="Komuniecki R."/>
            <person name="Korf I."/>
            <person name="Kumar S."/>
            <person name="Laney S."/>
            <person name="Li B.W."/>
            <person name="Li W."/>
            <person name="Lindblom T.H."/>
            <person name="Lustigman S."/>
            <person name="Ma D."/>
            <person name="Maina C.V."/>
            <person name="Martin D.M."/>
            <person name="McCarter J.P."/>
            <person name="McReynolds L."/>
            <person name="Mitreva M."/>
            <person name="Nutman T.B."/>
            <person name="Parkinson J."/>
            <person name="Peregrin-Alvarez J.M."/>
            <person name="Poole C."/>
            <person name="Ren Q."/>
            <person name="Saunders L."/>
            <person name="Sluder A.E."/>
            <person name="Smith K."/>
            <person name="Stanke M."/>
            <person name="Unnasch T.R."/>
            <person name="Ware J."/>
            <person name="Wei A.D."/>
            <person name="Weil G."/>
            <person name="Williams D.J."/>
            <person name="Zhang Y."/>
            <person name="Williams S.A."/>
            <person name="Fraser-Liggett C."/>
            <person name="Slatko B."/>
            <person name="Blaxter M.L."/>
            <person name="Scott A.L."/>
        </authorList>
    </citation>
    <scope>NUCLEOTIDE SEQUENCE</scope>
    <source>
        <strain evidence="1 3">FR3</strain>
    </source>
</reference>
<dbReference type="EMBL" id="LN856790">
    <property type="protein sequence ID" value="CDP92287.1"/>
    <property type="molecule type" value="Genomic_DNA"/>
</dbReference>
<evidence type="ECO:0000313" key="3">
    <source>
        <dbReference type="Proteomes" id="UP000006672"/>
    </source>
</evidence>